<keyword evidence="2" id="KW-1185">Reference proteome</keyword>
<dbReference type="Pfam" id="PF12006">
    <property type="entry name" value="DUF3500"/>
    <property type="match status" value="1"/>
</dbReference>
<protein>
    <submittedName>
        <fullName evidence="1">DUF3500 domain-containing protein</fullName>
    </submittedName>
</protein>
<dbReference type="Proteomes" id="UP001138997">
    <property type="component" value="Unassembled WGS sequence"/>
</dbReference>
<dbReference type="AlphaFoldDB" id="A0A9X1NM82"/>
<reference evidence="1" key="1">
    <citation type="submission" date="2021-11" db="EMBL/GenBank/DDBJ databases">
        <title>Streptomyces corallinus and Kineosporia corallina sp. nov., two new coral-derived marine actinobacteria.</title>
        <authorList>
            <person name="Buangrab K."/>
            <person name="Sutthacheep M."/>
            <person name="Yeemin T."/>
            <person name="Harunari E."/>
            <person name="Igarashi Y."/>
            <person name="Sripreechasak P."/>
            <person name="Kanchanasin P."/>
            <person name="Tanasupawat S."/>
            <person name="Phongsopitanun W."/>
        </authorList>
    </citation>
    <scope>NUCLEOTIDE SEQUENCE</scope>
    <source>
        <strain evidence="1">JCM 31032</strain>
    </source>
</reference>
<accession>A0A9X1NM82</accession>
<evidence type="ECO:0000313" key="2">
    <source>
        <dbReference type="Proteomes" id="UP001138997"/>
    </source>
</evidence>
<organism evidence="1 2">
    <name type="scientific">Kineosporia babensis</name>
    <dbReference type="NCBI Taxonomy" id="499548"/>
    <lineage>
        <taxon>Bacteria</taxon>
        <taxon>Bacillati</taxon>
        <taxon>Actinomycetota</taxon>
        <taxon>Actinomycetes</taxon>
        <taxon>Kineosporiales</taxon>
        <taxon>Kineosporiaceae</taxon>
        <taxon>Kineosporia</taxon>
    </lineage>
</organism>
<dbReference type="InterPro" id="IPR021889">
    <property type="entry name" value="DUF3500"/>
</dbReference>
<evidence type="ECO:0000313" key="1">
    <source>
        <dbReference type="EMBL" id="MCD5316950.1"/>
    </source>
</evidence>
<name>A0A9X1NM82_9ACTN</name>
<gene>
    <name evidence="1" type="ORF">LR394_39250</name>
</gene>
<dbReference type="PANTHER" id="PTHR37489:SF1">
    <property type="entry name" value="DUF3500 DOMAIN-CONTAINING PROTEIN"/>
    <property type="match status" value="1"/>
</dbReference>
<proteinExistence type="predicted"/>
<sequence length="373" mass="40904">MTNGDLAATMSEAARAWLHSLNAGQRAQALYAWPSDEERLRWFYTPTDHGGLSLHKMQPGQQGLAMRLLATGLSDPGYVTAATIIGLENVLDKADSWEVDWGRPRGRDPQEYRLRIFGDPDGKGPWSWRFGGHHVSVQHLVLDGAVQASTPCFLGADPASSPLLGGLLLRPLGASEDLAGGLVRSLDEEQAAKAVLAPVAPVDLVTGNRPQIGDGNNVIPLADLWRSRFTAPRLRDSVEAGHEIAETRAGIQPEHRAAVEYSSVPKGIPASWLSASQQSLLRRLLGTFIDRVPREVAEREADKYAGNRFDGVHFAWAGSKEPGRPHYFRVQAPGLLAEWDNTQRDANHVHSVWRDPDNDFGVDVLAQHRANFH</sequence>
<dbReference type="RefSeq" id="WP_231449802.1">
    <property type="nucleotide sequence ID" value="NZ_JAJOMB010000037.1"/>
</dbReference>
<dbReference type="PANTHER" id="PTHR37489">
    <property type="entry name" value="DUF3500 DOMAIN-CONTAINING PROTEIN"/>
    <property type="match status" value="1"/>
</dbReference>
<dbReference type="EMBL" id="JAJOMB010000037">
    <property type="protein sequence ID" value="MCD5316950.1"/>
    <property type="molecule type" value="Genomic_DNA"/>
</dbReference>
<comment type="caution">
    <text evidence="1">The sequence shown here is derived from an EMBL/GenBank/DDBJ whole genome shotgun (WGS) entry which is preliminary data.</text>
</comment>